<comment type="caution">
    <text evidence="6">The sequence shown here is derived from an EMBL/GenBank/DDBJ whole genome shotgun (WGS) entry which is preliminary data.</text>
</comment>
<feature type="domain" description="HTH crp-type" evidence="5">
    <location>
        <begin position="150"/>
        <end position="223"/>
    </location>
</feature>
<dbReference type="EMBL" id="JAASTX010000011">
    <property type="protein sequence ID" value="MBC1492113.1"/>
    <property type="molecule type" value="Genomic_DNA"/>
</dbReference>
<evidence type="ECO:0000256" key="4">
    <source>
        <dbReference type="ARBA" id="ARBA00023163"/>
    </source>
</evidence>
<keyword evidence="4" id="KW-0804">Transcription</keyword>
<keyword evidence="3" id="KW-0010">Activator</keyword>
<dbReference type="InterPro" id="IPR018490">
    <property type="entry name" value="cNMP-bd_dom_sf"/>
</dbReference>
<accession>A0A7X0XDB7</accession>
<dbReference type="SUPFAM" id="SSF51206">
    <property type="entry name" value="cAMP-binding domain-like"/>
    <property type="match status" value="1"/>
</dbReference>
<proteinExistence type="predicted"/>
<dbReference type="InterPro" id="IPR014710">
    <property type="entry name" value="RmlC-like_jellyroll"/>
</dbReference>
<reference evidence="6 7" key="1">
    <citation type="submission" date="2020-03" db="EMBL/GenBank/DDBJ databases">
        <title>Soil Listeria distribution.</title>
        <authorList>
            <person name="Liao J."/>
            <person name="Wiedmann M."/>
        </authorList>
    </citation>
    <scope>NUCLEOTIDE SEQUENCE [LARGE SCALE GENOMIC DNA]</scope>
    <source>
        <strain evidence="6 7">FSL L7-1547</strain>
    </source>
</reference>
<evidence type="ECO:0000256" key="3">
    <source>
        <dbReference type="ARBA" id="ARBA00023159"/>
    </source>
</evidence>
<dbReference type="Proteomes" id="UP000533953">
    <property type="component" value="Unassembled WGS sequence"/>
</dbReference>
<evidence type="ECO:0000313" key="6">
    <source>
        <dbReference type="EMBL" id="MBC1492113.1"/>
    </source>
</evidence>
<dbReference type="InterPro" id="IPR012318">
    <property type="entry name" value="HTH_CRP"/>
</dbReference>
<evidence type="ECO:0000256" key="1">
    <source>
        <dbReference type="ARBA" id="ARBA00023015"/>
    </source>
</evidence>
<sequence>MYREGELASLASFSNIMKLLKKDAHFNQFCTQHRIPKGTTQEIIDGMKHAYLLESGYLSYTYSGKVGGGYFFITFPGSFANLPISGSQVPMAGTLTALTDVVWWKIDVEFLRKMLFTEDPRNHIMLNFALQTRYYLYLIVKKYHLTSEERVYFSLLRCTESGIQVKDNQAELPLFLTYDLLAEFSETSKSYTSRVLADLRNKGILQSSKKPWVITDVAYLRKLVDVEDDLRPLV</sequence>
<dbReference type="AlphaFoldDB" id="A0A7X0XDB7"/>
<name>A0A7X0XDB7_9LIST</name>
<evidence type="ECO:0000259" key="5">
    <source>
        <dbReference type="Pfam" id="PF13545"/>
    </source>
</evidence>
<dbReference type="SUPFAM" id="SSF46785">
    <property type="entry name" value="Winged helix' DNA-binding domain"/>
    <property type="match status" value="1"/>
</dbReference>
<dbReference type="InterPro" id="IPR036390">
    <property type="entry name" value="WH_DNA-bd_sf"/>
</dbReference>
<dbReference type="GO" id="GO:0006355">
    <property type="term" value="P:regulation of DNA-templated transcription"/>
    <property type="evidence" value="ECO:0007669"/>
    <property type="project" value="InterPro"/>
</dbReference>
<dbReference type="Pfam" id="PF13545">
    <property type="entry name" value="HTH_Crp_2"/>
    <property type="match status" value="1"/>
</dbReference>
<protein>
    <submittedName>
        <fullName evidence="6">Crp/Fnr family transcriptional regulator</fullName>
    </submittedName>
</protein>
<dbReference type="Gene3D" id="2.60.120.10">
    <property type="entry name" value="Jelly Rolls"/>
    <property type="match status" value="1"/>
</dbReference>
<gene>
    <name evidence="6" type="ORF">HCI99_09725</name>
</gene>
<dbReference type="GO" id="GO:0003677">
    <property type="term" value="F:DNA binding"/>
    <property type="evidence" value="ECO:0007669"/>
    <property type="project" value="UniProtKB-KW"/>
</dbReference>
<organism evidence="6 7">
    <name type="scientific">Listeria booriae</name>
    <dbReference type="NCBI Taxonomy" id="1552123"/>
    <lineage>
        <taxon>Bacteria</taxon>
        <taxon>Bacillati</taxon>
        <taxon>Bacillota</taxon>
        <taxon>Bacilli</taxon>
        <taxon>Bacillales</taxon>
        <taxon>Listeriaceae</taxon>
        <taxon>Listeria</taxon>
    </lineage>
</organism>
<keyword evidence="1" id="KW-0805">Transcription regulation</keyword>
<keyword evidence="2" id="KW-0238">DNA-binding</keyword>
<dbReference type="RefSeq" id="WP_185401133.1">
    <property type="nucleotide sequence ID" value="NZ_JAARQU010000012.1"/>
</dbReference>
<evidence type="ECO:0000256" key="2">
    <source>
        <dbReference type="ARBA" id="ARBA00023125"/>
    </source>
</evidence>
<evidence type="ECO:0000313" key="7">
    <source>
        <dbReference type="Proteomes" id="UP000533953"/>
    </source>
</evidence>